<feature type="compositionally biased region" description="Low complexity" evidence="7">
    <location>
        <begin position="428"/>
        <end position="447"/>
    </location>
</feature>
<dbReference type="GO" id="GO:0140662">
    <property type="term" value="F:ATP-dependent protein folding chaperone"/>
    <property type="evidence" value="ECO:0007669"/>
    <property type="project" value="InterPro"/>
</dbReference>
<keyword evidence="4" id="KW-0346">Stress response</keyword>
<dbReference type="PROSITE" id="PS01036">
    <property type="entry name" value="HSP70_3"/>
    <property type="match status" value="1"/>
</dbReference>
<dbReference type="Pfam" id="PF00012">
    <property type="entry name" value="HSP70"/>
    <property type="match status" value="1"/>
</dbReference>
<dbReference type="AlphaFoldDB" id="A0A9X1LYK1"/>
<comment type="similarity">
    <text evidence="1 6">Belongs to the heat shock protein 70 family.</text>
</comment>
<evidence type="ECO:0000313" key="9">
    <source>
        <dbReference type="Proteomes" id="UP001139354"/>
    </source>
</evidence>
<dbReference type="InterPro" id="IPR043129">
    <property type="entry name" value="ATPase_NBD"/>
</dbReference>
<dbReference type="Gene3D" id="3.30.420.40">
    <property type="match status" value="2"/>
</dbReference>
<feature type="compositionally biased region" description="Pro residues" evidence="7">
    <location>
        <begin position="523"/>
        <end position="593"/>
    </location>
</feature>
<dbReference type="SUPFAM" id="SSF53067">
    <property type="entry name" value="Actin-like ATPase domain"/>
    <property type="match status" value="2"/>
</dbReference>
<dbReference type="Gene3D" id="3.90.640.10">
    <property type="entry name" value="Actin, Chain A, domain 4"/>
    <property type="match status" value="1"/>
</dbReference>
<reference evidence="8" key="1">
    <citation type="submission" date="2021-04" db="EMBL/GenBank/DDBJ databases">
        <title>Microbacterium tenobrionis sp. nov. and Microbacterium allomyrinae sp. nov., isolated from larvae of Tenobrio molitor and Allomyrina dichotoma, respectively.</title>
        <authorList>
            <person name="Lee S.D."/>
        </authorList>
    </citation>
    <scope>NUCLEOTIDE SEQUENCE</scope>
    <source>
        <strain evidence="8">BWT-G7</strain>
    </source>
</reference>
<dbReference type="InterPro" id="IPR013126">
    <property type="entry name" value="Hsp_70_fam"/>
</dbReference>
<keyword evidence="9" id="KW-1185">Reference proteome</keyword>
<evidence type="ECO:0000256" key="6">
    <source>
        <dbReference type="RuleBase" id="RU003322"/>
    </source>
</evidence>
<dbReference type="GO" id="GO:0005524">
    <property type="term" value="F:ATP binding"/>
    <property type="evidence" value="ECO:0007669"/>
    <property type="project" value="UniProtKB-KW"/>
</dbReference>
<evidence type="ECO:0000256" key="3">
    <source>
        <dbReference type="ARBA" id="ARBA00022840"/>
    </source>
</evidence>
<sequence>MSHDGLLFGEAAERRGLAQPERLVREFKRRIGDDVPVVVAGQRFAAEDLFARMVAWVVDAVSEREGVQPDAIIATVPVTWGDYRRSLVAAALAREVSCPVELVSEPVAAAWHYESTTPLGAGRVLAVYDLGGGTFDVALVGKDDDGDLRIVGTPTGIGDFGGADFDDLVLGLTFTAAGLSADDLAADADARVALSTLRRECVEAKEALSFDSEAAIPVLIAGAGATVRITRAEFEDLIEPGIQRTIDLLQSTLEANDIGDRLDAILLTGGSSRIPRVAQLLSERFDAPIAVDADPKAVVALGATRVLFDHLNGRGAIAPLAGLGAVALVGVDSPDAAAALTGEVGARALTATESATASDDAAAAVKPKRWFHRLPATAAVAGGALVLASGIVLLSTTNLAPGSRLQNAEPASLSEWLGITFEAGAAAAEPMSSSAQQAPPAITAPIGKGTEPRSARPNPRQAVAERVAPTPTAPPASPTAPKGGTPTPSTGSGTTPAGSGSDTSGSGTGDETTPGGTTTDPVTPNPVEPTTEPEPPAPEPTTEPPAPTPTPTTEPPAPEPTPEPPAPEPTPEPPAPEPEPPAPEPSPEPPAPEPTLEAPAPEPEPSPTSTSIPEIQ</sequence>
<dbReference type="RefSeq" id="WP_229386101.1">
    <property type="nucleotide sequence ID" value="NZ_JAGTTN010000009.1"/>
</dbReference>
<gene>
    <name evidence="8" type="ORF">KEC57_18085</name>
</gene>
<dbReference type="PRINTS" id="PR01217">
    <property type="entry name" value="PRICHEXTENSN"/>
</dbReference>
<organism evidence="8 9">
    <name type="scientific">Microbacterium allomyrinae</name>
    <dbReference type="NCBI Taxonomy" id="2830666"/>
    <lineage>
        <taxon>Bacteria</taxon>
        <taxon>Bacillati</taxon>
        <taxon>Actinomycetota</taxon>
        <taxon>Actinomycetes</taxon>
        <taxon>Micrococcales</taxon>
        <taxon>Microbacteriaceae</taxon>
        <taxon>Microbacterium</taxon>
    </lineage>
</organism>
<keyword evidence="2 6" id="KW-0547">Nucleotide-binding</keyword>
<feature type="region of interest" description="Disordered" evidence="7">
    <location>
        <begin position="428"/>
        <end position="616"/>
    </location>
</feature>
<dbReference type="InterPro" id="IPR018181">
    <property type="entry name" value="Heat_shock_70_CS"/>
</dbReference>
<dbReference type="Proteomes" id="UP001139354">
    <property type="component" value="Unassembled WGS sequence"/>
</dbReference>
<dbReference type="EMBL" id="JAGTTN010000009">
    <property type="protein sequence ID" value="MCC2034101.1"/>
    <property type="molecule type" value="Genomic_DNA"/>
</dbReference>
<keyword evidence="3 6" id="KW-0067">ATP-binding</keyword>
<keyword evidence="5" id="KW-0143">Chaperone</keyword>
<evidence type="ECO:0000256" key="5">
    <source>
        <dbReference type="ARBA" id="ARBA00023186"/>
    </source>
</evidence>
<evidence type="ECO:0000313" key="8">
    <source>
        <dbReference type="EMBL" id="MCC2034101.1"/>
    </source>
</evidence>
<evidence type="ECO:0000256" key="4">
    <source>
        <dbReference type="ARBA" id="ARBA00023016"/>
    </source>
</evidence>
<evidence type="ECO:0000256" key="2">
    <source>
        <dbReference type="ARBA" id="ARBA00022741"/>
    </source>
</evidence>
<feature type="compositionally biased region" description="Low complexity" evidence="7">
    <location>
        <begin position="479"/>
        <end position="522"/>
    </location>
</feature>
<proteinExistence type="inferred from homology"/>
<dbReference type="PANTHER" id="PTHR19375">
    <property type="entry name" value="HEAT SHOCK PROTEIN 70KDA"/>
    <property type="match status" value="1"/>
</dbReference>
<protein>
    <submittedName>
        <fullName evidence="8">Hsp70 family protein</fullName>
    </submittedName>
</protein>
<name>A0A9X1LYK1_9MICO</name>
<evidence type="ECO:0000256" key="1">
    <source>
        <dbReference type="ARBA" id="ARBA00007381"/>
    </source>
</evidence>
<evidence type="ECO:0000256" key="7">
    <source>
        <dbReference type="SAM" id="MobiDB-lite"/>
    </source>
</evidence>
<comment type="caution">
    <text evidence="8">The sequence shown here is derived from an EMBL/GenBank/DDBJ whole genome shotgun (WGS) entry which is preliminary data.</text>
</comment>
<accession>A0A9X1LYK1</accession>
<feature type="compositionally biased region" description="Low complexity" evidence="7">
    <location>
        <begin position="607"/>
        <end position="616"/>
    </location>
</feature>